<feature type="transmembrane region" description="Helical" evidence="1">
    <location>
        <begin position="1887"/>
        <end position="1910"/>
    </location>
</feature>
<accession>A0ABQ9YJG1</accession>
<comment type="caution">
    <text evidence="3">The sequence shown here is derived from an EMBL/GenBank/DDBJ whole genome shotgun (WGS) entry which is preliminary data.</text>
</comment>
<dbReference type="EMBL" id="JARBJD010000004">
    <property type="protein sequence ID" value="KAK2963882.1"/>
    <property type="molecule type" value="Genomic_DNA"/>
</dbReference>
<feature type="chain" id="PRO_5045789626" evidence="2">
    <location>
        <begin position="17"/>
        <end position="1948"/>
    </location>
</feature>
<dbReference type="SUPFAM" id="SSF51126">
    <property type="entry name" value="Pectin lyase-like"/>
    <property type="match status" value="2"/>
</dbReference>
<protein>
    <submittedName>
        <fullName evidence="3">Uncharacterized protein</fullName>
    </submittedName>
</protein>
<keyword evidence="2" id="KW-0732">Signal</keyword>
<evidence type="ECO:0000256" key="1">
    <source>
        <dbReference type="SAM" id="Phobius"/>
    </source>
</evidence>
<keyword evidence="1" id="KW-1133">Transmembrane helix</keyword>
<feature type="signal peptide" evidence="2">
    <location>
        <begin position="1"/>
        <end position="16"/>
    </location>
</feature>
<gene>
    <name evidence="3" type="ORF">BLNAU_959</name>
</gene>
<evidence type="ECO:0000313" key="3">
    <source>
        <dbReference type="EMBL" id="KAK2963882.1"/>
    </source>
</evidence>
<dbReference type="InterPro" id="IPR011050">
    <property type="entry name" value="Pectin_lyase_fold/virulence"/>
</dbReference>
<name>A0ABQ9YJG1_9EUKA</name>
<reference evidence="3 4" key="1">
    <citation type="journal article" date="2022" name="bioRxiv">
        <title>Genomics of Preaxostyla Flagellates Illuminates Evolutionary Transitions and the Path Towards Mitochondrial Loss.</title>
        <authorList>
            <person name="Novak L.V.F."/>
            <person name="Treitli S.C."/>
            <person name="Pyrih J."/>
            <person name="Halakuc P."/>
            <person name="Pipaliya S.V."/>
            <person name="Vacek V."/>
            <person name="Brzon O."/>
            <person name="Soukal P."/>
            <person name="Eme L."/>
            <person name="Dacks J.B."/>
            <person name="Karnkowska A."/>
            <person name="Elias M."/>
            <person name="Hampl V."/>
        </authorList>
    </citation>
    <scope>NUCLEOTIDE SEQUENCE [LARGE SCALE GENOMIC DNA]</scope>
    <source>
        <strain evidence="3">NAU3</strain>
        <tissue evidence="3">Gut</tissue>
    </source>
</reference>
<keyword evidence="4" id="KW-1185">Reference proteome</keyword>
<keyword evidence="1" id="KW-0812">Transmembrane</keyword>
<organism evidence="3 4">
    <name type="scientific">Blattamonas nauphoetae</name>
    <dbReference type="NCBI Taxonomy" id="2049346"/>
    <lineage>
        <taxon>Eukaryota</taxon>
        <taxon>Metamonada</taxon>
        <taxon>Preaxostyla</taxon>
        <taxon>Oxymonadida</taxon>
        <taxon>Blattamonas</taxon>
    </lineage>
</organism>
<proteinExistence type="predicted"/>
<evidence type="ECO:0000313" key="4">
    <source>
        <dbReference type="Proteomes" id="UP001281761"/>
    </source>
</evidence>
<evidence type="ECO:0000256" key="2">
    <source>
        <dbReference type="SAM" id="SignalP"/>
    </source>
</evidence>
<keyword evidence="1" id="KW-0472">Membrane</keyword>
<dbReference type="Proteomes" id="UP001281761">
    <property type="component" value="Unassembled WGS sequence"/>
</dbReference>
<sequence length="1948" mass="210887">MLLLFVLPSILYPTLTDLSLPFKTTQSSNTHPKEEIIHIPLFKQSYFSNSVAVSNRNVSAYGDENRYSSICEGPHAKQALIVLENSTSTFKFLSFTSHNIRTLTITSQSKATLSHSSLDLFAIRSPFECVESTLLIMDTSLIVNSVDRFVAPLTDEQSRDGNVFVIRCDFNDFTTAAELPLFVKNGFGTLSIDGCRFTNVSTLNTAPHDQTPLPSNTTVANSEFTGCRNVLYGCVTPDMNSGSSHLVVNSTFSHSRTSYTGNNTMKHIQTSTTEAKHTFLNCKWTSCTTNYCGGAIDASRGGELTVSHCIFTKCSALNSSAVIPQGRGGAVFHDGLQKKGVNMSHCLFTYNHAKSAAAFASFNASRLVVEYTNSSYQTTEYWAVGKKSTVGNFHFLTTHDGSHVANLRFEHNVAASTCAGIDNDKILGSMHYSQIFFHNNTATEAGAILYSYTEGSPVISWFSCVFFENKVTGSWPNANGGAATLCGSDLWFYQDTADWNRTLATSLSFVNCFSTSPQPRVAIDMGCKRTHCIDKFANGTSLSVHLPDPRIVIAKTGQDSSTCGTTYSSKCRSLGYVGNNRVPLIGGEIVIEYGEYEEDTPFNIELKDTNVTSYGDEIAFLILKHEVTPFIVVEAGALSLKYLKIQTSLHAPTVLQHGTGTMKIISVSFVAPSSIGVAFNQIQLNHGNMHMTNTSFTGFGIQNSGLVHTEDFKSLMLKDCSFTEMVGINGTIISISDAELGADLLIENCVFAGKMGKEVTPAGISASNVTNLNIKNCSFSQLRNEHAKATVSLFQSVANDQFDDLIFERCIGEEASDIFIDFESTKSIGVVEGCESSSRKRNGLMDGQDMNEIVRPTHTFQVHTSNGKDEAFCWRKGTKCQTLTGLIERLGEDIAGSVQVAAGTSVERGIEVVGSQNLVVTGSSTILKRADESVPLVDVESGTLSLTSFVIPLGASAGSSSLITNKGNLDLKSVTLQKGTTSTFNNPLIQSLTGSISLSSVTIPSALTFSACSLLSLQSSSLSITKTTFDQIKSTHAGSVISGSLEADKTVSITSSTFKSCSSDSDGGVVSLTVAPNTPSASLVIQSSFESCSCGTGKKGAWIHLSGSNLDSLIQKTSWTGTYEKLKLGQDDLVMWGEDSAMTGTSYASLTLLMYLLPYSADVIFAGSEGRDFDACGMEAFPCQTITVGQAHLEGSKVSLIVLEEAKMECEIKTSKFGEMEIKGKEGAHPKVVVSGDSFFSSTATINTETILKITDLTFDLSAATSKTFFVSENQVLTIARSTFVLLPTLTAPFVNSINGKLVMNEVTASETTLASSPLILSTSSVELSGCVFSSVQRTSGLGAILSIELSDSVSAKMINTIFTNCKSEGTLCSVLLTGTNEESFKKESWTGTFDHPLPRSTVLQQTPNWPHDPIYNPYSLLYSWYRPSDGIVFSSSATEEDVDHPFCGHTFLPCRSVDKALADEADVVVVRKKSILNKEWVMEKNQVEIKAEEGANQPNVDIELGESASIVVKQQNTNSAQKVILTALTLTIAESRRDFSKPFLSLQTGEAQLSKVEIREADMKFSLINANEANVNISESSLNKIASTVSPIVIEKTVLSISKTTFSDTAVDTLITSLDSTISSTDTTFTGSTGHFEGRKSDIDHELRPQEYSCRWSSGYIFLDSTPANFTRCSFTGLDQGALKVIDEQCTLTGCSFVDNGKGPSLFPSSRHNLDCEGSGKVTIESLSGGDGVGSSSLWFGIDSTCTMSAPTLTKKDWFHNTTLDLTKSFVKHEGKFQDMNVTLVGTDIVPCKLSYRIYEWDERREALTTFFENMPLNSSNVTGWNETTINLTLTYYGIFNSISISNRYAWLIGLRTGNNTMTDLFQFRPSNSKINQAQSAQAAKVVVPVVVIVSIAVVVAAVVLGVLIRRQVLLKRTKYASMNNDFKADLLEANDVNMEEGGFDGK</sequence>